<keyword evidence="2" id="KW-1133">Transmembrane helix</keyword>
<protein>
    <submittedName>
        <fullName evidence="5">PQQ-binding-like beta-propeller repeat protein</fullName>
    </submittedName>
    <submittedName>
        <fullName evidence="4">PQQ-like beta-propeller repeat protein</fullName>
    </submittedName>
</protein>
<dbReference type="Gene3D" id="2.130.10.10">
    <property type="entry name" value="YVTN repeat-like/Quinoprotein amine dehydrogenase"/>
    <property type="match status" value="2"/>
</dbReference>
<dbReference type="AlphaFoldDB" id="A0A8T7M3H4"/>
<dbReference type="InterPro" id="IPR015943">
    <property type="entry name" value="WD40/YVTN_repeat-like_dom_sf"/>
</dbReference>
<accession>A0A8T7M3H4</accession>
<dbReference type="Proteomes" id="UP001431572">
    <property type="component" value="Chromosome 1"/>
</dbReference>
<evidence type="ECO:0000313" key="4">
    <source>
        <dbReference type="EMBL" id="NWJ45955.1"/>
    </source>
</evidence>
<dbReference type="PANTHER" id="PTHR34512">
    <property type="entry name" value="CELL SURFACE PROTEIN"/>
    <property type="match status" value="1"/>
</dbReference>
<dbReference type="Pfam" id="PF13360">
    <property type="entry name" value="PQQ_2"/>
    <property type="match status" value="1"/>
</dbReference>
<reference evidence="5" key="2">
    <citation type="journal article" date="2024" name="Nature">
        <title>Anoxygenic phototroph of the Chloroflexota uses a type I reaction centre.</title>
        <authorList>
            <person name="Tsuji J.M."/>
            <person name="Shaw N.A."/>
            <person name="Nagashima S."/>
            <person name="Venkiteswaran J.J."/>
            <person name="Schiff S.L."/>
            <person name="Watanabe T."/>
            <person name="Fukui M."/>
            <person name="Hanada S."/>
            <person name="Tank M."/>
            <person name="Neufeld J.D."/>
        </authorList>
    </citation>
    <scope>NUCLEOTIDE SEQUENCE</scope>
    <source>
        <strain evidence="5">L227-S17</strain>
    </source>
</reference>
<dbReference type="RefSeq" id="WP_341469705.1">
    <property type="nucleotide sequence ID" value="NZ_CP128399.1"/>
</dbReference>
<evidence type="ECO:0000313" key="7">
    <source>
        <dbReference type="Proteomes" id="UP001431572"/>
    </source>
</evidence>
<feature type="compositionally biased region" description="Polar residues" evidence="1">
    <location>
        <begin position="38"/>
        <end position="54"/>
    </location>
</feature>
<dbReference type="EMBL" id="JACATZ010000001">
    <property type="protein sequence ID" value="NWJ45955.1"/>
    <property type="molecule type" value="Genomic_DNA"/>
</dbReference>
<dbReference type="PANTHER" id="PTHR34512:SF30">
    <property type="entry name" value="OUTER MEMBRANE PROTEIN ASSEMBLY FACTOR BAMB"/>
    <property type="match status" value="1"/>
</dbReference>
<feature type="region of interest" description="Disordered" evidence="1">
    <location>
        <begin position="1"/>
        <end position="58"/>
    </location>
</feature>
<name>A0A8T7M3H4_9CHLR</name>
<dbReference type="Proteomes" id="UP000521676">
    <property type="component" value="Unassembled WGS sequence"/>
</dbReference>
<dbReference type="SUPFAM" id="SSF50998">
    <property type="entry name" value="Quinoprotein alcohol dehydrogenase-like"/>
    <property type="match status" value="2"/>
</dbReference>
<dbReference type="InterPro" id="IPR011047">
    <property type="entry name" value="Quinoprotein_ADH-like_sf"/>
</dbReference>
<evidence type="ECO:0000256" key="2">
    <source>
        <dbReference type="SAM" id="Phobius"/>
    </source>
</evidence>
<feature type="domain" description="Pyrrolo-quinoline quinone repeat" evidence="3">
    <location>
        <begin position="180"/>
        <end position="387"/>
    </location>
</feature>
<keyword evidence="7" id="KW-1185">Reference proteome</keyword>
<sequence length="500" mass="52475">MENKPDKKAKPKSNQPGVELDNDPPENRQAVLVRDTSSKNNAAVPTTIKPSNGTPRKKQGRGLEIALVMVLVGLAIAFFLILTSNTTGNNTDSATKVANGTPAPLVGNNGLNVGNLQTANAIATMATDLDLSTAVPLPPTPTGPAAQSSGDSSGQSWPNSGLNPGRTRALDAKINTPLNRLWAKTYGQDLPGSPVIVGDTIYLGSDYGALYAIDIKTGDKKWFFTSGPIVDTPAVAGNTIYFGSQNGFFYAVDLTTQKKKWDFPTLSPITGSPQVINGAVYFGGQDGSFYVVDANTGQKRCALSLGQPFNNGVTGSPAIVNNLALFGVNDGRFIGMDTATCKVKWTYEVPGKKGIASSPAVANGVAYFGADDGNVHALDINTGAQKWEFKTGAAIRSSAAVAGGKVFIGSFDKKLYALDATSGTKVWEFLTGDGIASAPLVASDTVFFGSNDSRFYALEAATGKKKWDYQADDIIASAPAAANGKIYFTSFDNRLYAFGN</sequence>
<dbReference type="EMBL" id="CP128399">
    <property type="protein sequence ID" value="WJW67816.1"/>
    <property type="molecule type" value="Genomic_DNA"/>
</dbReference>
<organism evidence="4 6">
    <name type="scientific">Candidatus Chlorohelix allophototropha</name>
    <dbReference type="NCBI Taxonomy" id="3003348"/>
    <lineage>
        <taxon>Bacteria</taxon>
        <taxon>Bacillati</taxon>
        <taxon>Chloroflexota</taxon>
        <taxon>Chloroflexia</taxon>
        <taxon>Candidatus Chloroheliales</taxon>
        <taxon>Candidatus Chloroheliaceae</taxon>
        <taxon>Candidatus Chlorohelix</taxon>
    </lineage>
</organism>
<keyword evidence="2" id="KW-0812">Transmembrane</keyword>
<feature type="transmembrane region" description="Helical" evidence="2">
    <location>
        <begin position="65"/>
        <end position="83"/>
    </location>
</feature>
<dbReference type="InterPro" id="IPR018391">
    <property type="entry name" value="PQQ_b-propeller_rpt"/>
</dbReference>
<feature type="compositionally biased region" description="Low complexity" evidence="1">
    <location>
        <begin position="145"/>
        <end position="156"/>
    </location>
</feature>
<dbReference type="InterPro" id="IPR002372">
    <property type="entry name" value="PQQ_rpt_dom"/>
</dbReference>
<keyword evidence="2" id="KW-0472">Membrane</keyword>
<evidence type="ECO:0000259" key="3">
    <source>
        <dbReference type="Pfam" id="PF13360"/>
    </source>
</evidence>
<reference evidence="4 6" key="1">
    <citation type="submission" date="2020-06" db="EMBL/GenBank/DDBJ databases">
        <title>Anoxygenic phototrophic Chloroflexota member uses a Type I reaction center.</title>
        <authorList>
            <person name="Tsuji J.M."/>
            <person name="Shaw N.A."/>
            <person name="Nagashima S."/>
            <person name="Venkiteswaran J."/>
            <person name="Schiff S.L."/>
            <person name="Hanada S."/>
            <person name="Tank M."/>
            <person name="Neufeld J.D."/>
        </authorList>
    </citation>
    <scope>NUCLEOTIDE SEQUENCE [LARGE SCALE GENOMIC DNA]</scope>
    <source>
        <strain evidence="4">L227-S17</strain>
    </source>
</reference>
<dbReference type="SMART" id="SM00564">
    <property type="entry name" value="PQQ"/>
    <property type="match status" value="7"/>
</dbReference>
<gene>
    <name evidence="4" type="ORF">HXX08_08770</name>
    <name evidence="5" type="ORF">OZ401_001098</name>
</gene>
<proteinExistence type="predicted"/>
<evidence type="ECO:0000313" key="5">
    <source>
        <dbReference type="EMBL" id="WJW67816.1"/>
    </source>
</evidence>
<feature type="region of interest" description="Disordered" evidence="1">
    <location>
        <begin position="133"/>
        <end position="168"/>
    </location>
</feature>
<evidence type="ECO:0000256" key="1">
    <source>
        <dbReference type="SAM" id="MobiDB-lite"/>
    </source>
</evidence>
<evidence type="ECO:0000313" key="6">
    <source>
        <dbReference type="Proteomes" id="UP000521676"/>
    </source>
</evidence>